<dbReference type="OMA" id="WCLDHVF"/>
<reference evidence="6 7" key="1">
    <citation type="journal article" date="2019" name="Sci. Rep.">
        <title>Nanopore sequencing improves the draft genome of the human pathogenic amoeba Naegleria fowleri.</title>
        <authorList>
            <person name="Liechti N."/>
            <person name="Schurch N."/>
            <person name="Bruggmann R."/>
            <person name="Wittwer M."/>
        </authorList>
    </citation>
    <scope>NUCLEOTIDE SEQUENCE [LARGE SCALE GENOMIC DNA]</scope>
    <source>
        <strain evidence="6 7">ATCC 30894</strain>
    </source>
</reference>
<name>A0A6A5BHL4_NAEFO</name>
<keyword evidence="3" id="KW-0732">Signal</keyword>
<dbReference type="VEuPathDB" id="AmoebaDB:NfTy_091190"/>
<dbReference type="Gene3D" id="3.60.10.10">
    <property type="entry name" value="Endonuclease/exonuclease/phosphatase"/>
    <property type="match status" value="1"/>
</dbReference>
<dbReference type="GO" id="GO:0004767">
    <property type="term" value="F:sphingomyelin phosphodiesterase activity"/>
    <property type="evidence" value="ECO:0007669"/>
    <property type="project" value="UniProtKB-EC"/>
</dbReference>
<dbReference type="GO" id="GO:0005576">
    <property type="term" value="C:extracellular region"/>
    <property type="evidence" value="ECO:0007669"/>
    <property type="project" value="InterPro"/>
</dbReference>
<evidence type="ECO:0000313" key="6">
    <source>
        <dbReference type="EMBL" id="KAF0973528.1"/>
    </source>
</evidence>
<evidence type="ECO:0000313" key="7">
    <source>
        <dbReference type="Proteomes" id="UP000444721"/>
    </source>
</evidence>
<accession>A0A6A5BHL4</accession>
<dbReference type="CDD" id="cd09078">
    <property type="entry name" value="nSMase"/>
    <property type="match status" value="1"/>
</dbReference>
<proteinExistence type="inferred from homology"/>
<evidence type="ECO:0000256" key="1">
    <source>
        <dbReference type="ARBA" id="ARBA00006335"/>
    </source>
</evidence>
<gene>
    <name evidence="6" type="ORF">FDP41_008232</name>
</gene>
<dbReference type="AlphaFoldDB" id="A0A6A5BHL4"/>
<organism evidence="6 7">
    <name type="scientific">Naegleria fowleri</name>
    <name type="common">Brain eating amoeba</name>
    <dbReference type="NCBI Taxonomy" id="5763"/>
    <lineage>
        <taxon>Eukaryota</taxon>
        <taxon>Discoba</taxon>
        <taxon>Heterolobosea</taxon>
        <taxon>Tetramitia</taxon>
        <taxon>Eutetramitia</taxon>
        <taxon>Vahlkampfiidae</taxon>
        <taxon>Naegleria</taxon>
    </lineage>
</organism>
<dbReference type="EMBL" id="VFQX01000060">
    <property type="protein sequence ID" value="KAF0973528.1"/>
    <property type="molecule type" value="Genomic_DNA"/>
</dbReference>
<dbReference type="VEuPathDB" id="AmoebaDB:FDP41_008232"/>
<comment type="caution">
    <text evidence="6">The sequence shown here is derived from an EMBL/GenBank/DDBJ whole genome shotgun (WGS) entry which is preliminary data.</text>
</comment>
<dbReference type="VEuPathDB" id="AmoebaDB:NF0003050"/>
<keyword evidence="7" id="KW-1185">Reference proteome</keyword>
<dbReference type="InterPro" id="IPR005135">
    <property type="entry name" value="Endo/exonuclease/phosphatase"/>
</dbReference>
<dbReference type="RefSeq" id="XP_044558241.1">
    <property type="nucleotide sequence ID" value="XM_044712064.1"/>
</dbReference>
<keyword evidence="4" id="KW-0378">Hydrolase</keyword>
<dbReference type="PANTHER" id="PTHR16320">
    <property type="entry name" value="SPHINGOMYELINASE FAMILY MEMBER"/>
    <property type="match status" value="1"/>
</dbReference>
<feature type="domain" description="Endonuclease/exonuclease/phosphatase" evidence="5">
    <location>
        <begin position="4"/>
        <end position="289"/>
    </location>
</feature>
<protein>
    <recommendedName>
        <fullName evidence="2">sphingomyelin phosphodiesterase</fullName>
        <ecNumber evidence="2">3.1.4.12</ecNumber>
    </recommendedName>
</protein>
<dbReference type="PANTHER" id="PTHR16320:SF23">
    <property type="entry name" value="SPHINGOMYELINASE C 1"/>
    <property type="match status" value="1"/>
</dbReference>
<dbReference type="InterPro" id="IPR017766">
    <property type="entry name" value="Sphingomyelinase/PLipase_C"/>
</dbReference>
<evidence type="ECO:0000256" key="2">
    <source>
        <dbReference type="ARBA" id="ARBA00012369"/>
    </source>
</evidence>
<evidence type="ECO:0000256" key="4">
    <source>
        <dbReference type="ARBA" id="ARBA00022801"/>
    </source>
</evidence>
<evidence type="ECO:0000259" key="5">
    <source>
        <dbReference type="Pfam" id="PF03372"/>
    </source>
</evidence>
<dbReference type="EC" id="3.1.4.12" evidence="2"/>
<dbReference type="InterPro" id="IPR036691">
    <property type="entry name" value="Endo/exonu/phosph_ase_sf"/>
</dbReference>
<dbReference type="Pfam" id="PF03372">
    <property type="entry name" value="Exo_endo_phos"/>
    <property type="match status" value="1"/>
</dbReference>
<dbReference type="InterPro" id="IPR038772">
    <property type="entry name" value="Sph/SMPD2-like"/>
</dbReference>
<dbReference type="GeneID" id="68115450"/>
<evidence type="ECO:0000256" key="3">
    <source>
        <dbReference type="ARBA" id="ARBA00022729"/>
    </source>
</evidence>
<dbReference type="SUPFAM" id="SSF56219">
    <property type="entry name" value="DNase I-like"/>
    <property type="match status" value="1"/>
</dbReference>
<dbReference type="Proteomes" id="UP000444721">
    <property type="component" value="Unassembled WGS sequence"/>
</dbReference>
<dbReference type="OrthoDB" id="40902at2759"/>
<sequence>MKIMTYNMWLTALTLKTPPHKAERIQGLLHNLATQPSAEDVDVIALQEMFTFGSSWLLQGNTELREQLIEGARKLGFTHVALSDEAKFLMQDSGLMILSKHKIVDHENYIFKYASWTEYIVAKGILYALIEKNGGDLNEDREYVMVFCVHMDAHTDSARREQIKELKQFVTMKLETAATERNISFHENGNNRVVICGDYNINSLRSTEGSTYRLLAQEMRQITSDVSLSNAFGEEETTHPVTFPTRLFGDWCLDHVFVSKGSCQVKYEVLQWKTSPSTSEEECIPVSDHYGVLCILGLTVCLCK</sequence>
<comment type="similarity">
    <text evidence="1">Belongs to the neutral sphingomyelinase family.</text>
</comment>